<dbReference type="InterPro" id="IPR050222">
    <property type="entry name" value="MATE_MdtK"/>
</dbReference>
<feature type="transmembrane region" description="Helical" evidence="6">
    <location>
        <begin position="267"/>
        <end position="288"/>
    </location>
</feature>
<dbReference type="GO" id="GO:0005886">
    <property type="term" value="C:plasma membrane"/>
    <property type="evidence" value="ECO:0007669"/>
    <property type="project" value="TreeGrafter"/>
</dbReference>
<feature type="transmembrane region" description="Helical" evidence="6">
    <location>
        <begin position="412"/>
        <end position="430"/>
    </location>
</feature>
<evidence type="ECO:0000256" key="5">
    <source>
        <dbReference type="ARBA" id="ARBA00031636"/>
    </source>
</evidence>
<evidence type="ECO:0000256" key="3">
    <source>
        <dbReference type="ARBA" id="ARBA00020268"/>
    </source>
</evidence>
<protein>
    <recommendedName>
        <fullName evidence="3">Probable multidrug resistance protein NorM</fullName>
    </recommendedName>
    <alternativeName>
        <fullName evidence="5">Multidrug-efflux transporter</fullName>
    </alternativeName>
</protein>
<keyword evidence="6" id="KW-1133">Transmembrane helix</keyword>
<comment type="caution">
    <text evidence="7">The sequence shown here is derived from an EMBL/GenBank/DDBJ whole genome shotgun (WGS) entry which is preliminary data.</text>
</comment>
<keyword evidence="4" id="KW-0813">Transport</keyword>
<evidence type="ECO:0000256" key="6">
    <source>
        <dbReference type="SAM" id="Phobius"/>
    </source>
</evidence>
<dbReference type="PANTHER" id="PTHR43298:SF2">
    <property type="entry name" value="FMN_FAD EXPORTER YEEO-RELATED"/>
    <property type="match status" value="1"/>
</dbReference>
<comment type="similarity">
    <text evidence="2">Belongs to the multi antimicrobial extrusion (MATE) (TC 2.A.66.1) family.</text>
</comment>
<name>A0A927ZS73_SELRU</name>
<evidence type="ECO:0000256" key="4">
    <source>
        <dbReference type="ARBA" id="ARBA00022448"/>
    </source>
</evidence>
<proteinExistence type="inferred from homology"/>
<feature type="transmembrane region" description="Helical" evidence="6">
    <location>
        <begin position="20"/>
        <end position="37"/>
    </location>
</feature>
<feature type="transmembrane region" description="Helical" evidence="6">
    <location>
        <begin position="354"/>
        <end position="372"/>
    </location>
</feature>
<gene>
    <name evidence="7" type="ORF">E7201_11060</name>
</gene>
<dbReference type="Pfam" id="PF01554">
    <property type="entry name" value="MatE"/>
    <property type="match status" value="2"/>
</dbReference>
<dbReference type="InterPro" id="IPR002528">
    <property type="entry name" value="MATE_fam"/>
</dbReference>
<feature type="transmembrane region" description="Helical" evidence="6">
    <location>
        <begin position="137"/>
        <end position="159"/>
    </location>
</feature>
<dbReference type="AlphaFoldDB" id="A0A927ZS73"/>
<comment type="function">
    <text evidence="1">Multidrug efflux pump.</text>
</comment>
<evidence type="ECO:0000313" key="8">
    <source>
        <dbReference type="Proteomes" id="UP000761380"/>
    </source>
</evidence>
<feature type="transmembrane region" description="Helical" evidence="6">
    <location>
        <begin position="384"/>
        <end position="400"/>
    </location>
</feature>
<feature type="transmembrane region" description="Helical" evidence="6">
    <location>
        <begin position="166"/>
        <end position="185"/>
    </location>
</feature>
<dbReference type="Proteomes" id="UP000761380">
    <property type="component" value="Unassembled WGS sequence"/>
</dbReference>
<dbReference type="PANTHER" id="PTHR43298">
    <property type="entry name" value="MULTIDRUG RESISTANCE PROTEIN NORM-RELATED"/>
    <property type="match status" value="1"/>
</dbReference>
<evidence type="ECO:0000313" key="7">
    <source>
        <dbReference type="EMBL" id="MBE6093681.1"/>
    </source>
</evidence>
<dbReference type="GO" id="GO:0042910">
    <property type="term" value="F:xenobiotic transmembrane transporter activity"/>
    <property type="evidence" value="ECO:0007669"/>
    <property type="project" value="InterPro"/>
</dbReference>
<keyword evidence="6" id="KW-0472">Membrane</keyword>
<dbReference type="GO" id="GO:0015297">
    <property type="term" value="F:antiporter activity"/>
    <property type="evidence" value="ECO:0007669"/>
    <property type="project" value="InterPro"/>
</dbReference>
<feature type="transmembrane region" description="Helical" evidence="6">
    <location>
        <begin position="191"/>
        <end position="213"/>
    </location>
</feature>
<evidence type="ECO:0000256" key="1">
    <source>
        <dbReference type="ARBA" id="ARBA00003408"/>
    </source>
</evidence>
<keyword evidence="6" id="KW-0812">Transmembrane</keyword>
<organism evidence="7 8">
    <name type="scientific">Selenomonas ruminantium</name>
    <dbReference type="NCBI Taxonomy" id="971"/>
    <lineage>
        <taxon>Bacteria</taxon>
        <taxon>Bacillati</taxon>
        <taxon>Bacillota</taxon>
        <taxon>Negativicutes</taxon>
        <taxon>Selenomonadales</taxon>
        <taxon>Selenomonadaceae</taxon>
        <taxon>Selenomonas</taxon>
    </lineage>
</organism>
<sequence>MSRFSFWGEKTVISTRFRSVFAAAMFSMASAYVLILTDNVAAGQLVGENAVVSMTLVFPLITFIIFVSYLIADGLAMMLSYAQGRGDRERVNQLFSMGVLLAVGVGLAFVAGMFFFRENLLAFWAISPQLMGYARDYYNGLLFYAPLMFLNVFFYTVFVAEGQERVCVIGAICTFVVNALLDIVLCLQIGVMGVGIATSCGLLAAVLVQLYFLNGGRSRLCFRWYWHTKDVLYGVVYSFYHSLDTLFLSLLPVALSSCVISHFGEEHMIVVTVAVNLLTLIIALYTGLVDCLQPMICQYHAEENLHSIQKTMDIGIRATVLISLLFTALGMALAGFLPLLFGVRDEQMIAETEAAVRCFLLFIVFLGCTLMYSNYYIYIEKRNYGAMLKVLLLLGFPYVGMEMGALCSMNEMWLGTGAGFVLAYVFNAGWTGKAGRLFLDKEKLSRQYSYDTDCTMKAVVSLSERVAADMAAVDISAHQRALLTVLVEEIGIHASMRAADKPFQMEFSILLGKEPESDLTLIVRDNGSPYDIIKTAQQGKFSYQDYFIESITVNCLRRVYLASGDENRMILRIGA</sequence>
<accession>A0A927ZS73</accession>
<dbReference type="EMBL" id="SVBY01000121">
    <property type="protein sequence ID" value="MBE6093681.1"/>
    <property type="molecule type" value="Genomic_DNA"/>
</dbReference>
<feature type="transmembrane region" description="Helical" evidence="6">
    <location>
        <begin position="318"/>
        <end position="342"/>
    </location>
</feature>
<feature type="transmembrane region" description="Helical" evidence="6">
    <location>
        <begin position="57"/>
        <end position="82"/>
    </location>
</feature>
<feature type="transmembrane region" description="Helical" evidence="6">
    <location>
        <begin position="234"/>
        <end position="255"/>
    </location>
</feature>
<reference evidence="7" key="1">
    <citation type="submission" date="2019-04" db="EMBL/GenBank/DDBJ databases">
        <title>Evolution of Biomass-Degrading Anaerobic Consortia Revealed by Metagenomics.</title>
        <authorList>
            <person name="Peng X."/>
        </authorList>
    </citation>
    <scope>NUCLEOTIDE SEQUENCE</scope>
    <source>
        <strain evidence="7">SIG240</strain>
    </source>
</reference>
<evidence type="ECO:0000256" key="2">
    <source>
        <dbReference type="ARBA" id="ARBA00010199"/>
    </source>
</evidence>
<feature type="transmembrane region" description="Helical" evidence="6">
    <location>
        <begin position="94"/>
        <end position="117"/>
    </location>
</feature>